<evidence type="ECO:0000313" key="2">
    <source>
        <dbReference type="EMBL" id="WFD10997.1"/>
    </source>
</evidence>
<dbReference type="Proteomes" id="UP001222800">
    <property type="component" value="Chromosome"/>
</dbReference>
<dbReference type="CDD" id="cd00077">
    <property type="entry name" value="HDc"/>
    <property type="match status" value="1"/>
</dbReference>
<dbReference type="InterPro" id="IPR003607">
    <property type="entry name" value="HD/PDEase_dom"/>
</dbReference>
<proteinExistence type="predicted"/>
<dbReference type="PROSITE" id="PS51832">
    <property type="entry name" value="HD_GYP"/>
    <property type="match status" value="1"/>
</dbReference>
<evidence type="ECO:0000259" key="1">
    <source>
        <dbReference type="PROSITE" id="PS51832"/>
    </source>
</evidence>
<dbReference type="SUPFAM" id="SSF109604">
    <property type="entry name" value="HD-domain/PDEase-like"/>
    <property type="match status" value="1"/>
</dbReference>
<dbReference type="RefSeq" id="WP_277732961.1">
    <property type="nucleotide sequence ID" value="NZ_CP120733.1"/>
</dbReference>
<accession>A0ABY8EDK5</accession>
<protein>
    <submittedName>
        <fullName evidence="2">HD domain-containing phosphohydrolase</fullName>
    </submittedName>
</protein>
<keyword evidence="3" id="KW-1185">Reference proteome</keyword>
<dbReference type="Gene3D" id="1.10.3210.10">
    <property type="entry name" value="Hypothetical protein af1432"/>
    <property type="match status" value="1"/>
</dbReference>
<dbReference type="PANTHER" id="PTHR43155">
    <property type="entry name" value="CYCLIC DI-GMP PHOSPHODIESTERASE PA4108-RELATED"/>
    <property type="match status" value="1"/>
</dbReference>
<gene>
    <name evidence="2" type="ORF">P4S50_02675</name>
</gene>
<dbReference type="Pfam" id="PF13487">
    <property type="entry name" value="HD_5"/>
    <property type="match status" value="1"/>
</dbReference>
<dbReference type="EMBL" id="CP120733">
    <property type="protein sequence ID" value="WFD10997.1"/>
    <property type="molecule type" value="Genomic_DNA"/>
</dbReference>
<dbReference type="SMART" id="SM00471">
    <property type="entry name" value="HDc"/>
    <property type="match status" value="1"/>
</dbReference>
<name>A0ABY8EDK5_9FIRM</name>
<feature type="domain" description="HD-GYP" evidence="1">
    <location>
        <begin position="1"/>
        <end position="180"/>
    </location>
</feature>
<reference evidence="2 3" key="1">
    <citation type="submission" date="2023-03" db="EMBL/GenBank/DDBJ databases">
        <title>Complete genome sequence of Tepidibacter sp. SWIR-1, isolated from a deep-sea hydrothermal vent.</title>
        <authorList>
            <person name="Li X."/>
        </authorList>
    </citation>
    <scope>NUCLEOTIDE SEQUENCE [LARGE SCALE GENOMIC DNA]</scope>
    <source>
        <strain evidence="2 3">SWIR-1</strain>
    </source>
</reference>
<sequence length="182" mass="21210">MGNREDKILNHGYRVALLAKELGKTIGLSEKEIEHIYITGLNHDIGKQYLDIKILNKKGVLTEREKIYIKMHVLLSTSTAIEKKMDVYIVKGISHHHENFDGTGYPYNLKGNEIPIQSRILRIVDEYDNLMMDTFFGKGLRKQKAIKTMDKDIHKFDQDIYLEFKKMIDNYDIYSSELKAVN</sequence>
<organism evidence="2 3">
    <name type="scientific">Tepidibacter hydrothermalis</name>
    <dbReference type="NCBI Taxonomy" id="3036126"/>
    <lineage>
        <taxon>Bacteria</taxon>
        <taxon>Bacillati</taxon>
        <taxon>Bacillota</taxon>
        <taxon>Clostridia</taxon>
        <taxon>Peptostreptococcales</taxon>
        <taxon>Peptostreptococcaceae</taxon>
        <taxon>Tepidibacter</taxon>
    </lineage>
</organism>
<dbReference type="InterPro" id="IPR037522">
    <property type="entry name" value="HD_GYP_dom"/>
</dbReference>
<evidence type="ECO:0000313" key="3">
    <source>
        <dbReference type="Proteomes" id="UP001222800"/>
    </source>
</evidence>